<feature type="compositionally biased region" description="Low complexity" evidence="4">
    <location>
        <begin position="609"/>
        <end position="658"/>
    </location>
</feature>
<dbReference type="InterPro" id="IPR033010">
    <property type="entry name" value="Cdc20/Fizzy"/>
</dbReference>
<dbReference type="GO" id="GO:0010997">
    <property type="term" value="F:anaphase-promoting complex binding"/>
    <property type="evidence" value="ECO:0007669"/>
    <property type="project" value="InterPro"/>
</dbReference>
<evidence type="ECO:0000313" key="5">
    <source>
        <dbReference type="EMBL" id="PBK69359.1"/>
    </source>
</evidence>
<sequence>MADESFTSTSSAEASVFPPRRPFDVGESISRFKRRRSPSPEFDEEADRKRQRILRTVPSSLFALPGSRTASTSMLPPPARASASMPSLDSLTPSRSQLTGFPSASAPPLRHSASFTTFEDVYGSTASTRTRTRHPELTIWESKTFREKLNATNPDYVSPTLSRSQSVSSLRSSGPPELHEASTKRHLQKRDVTIDFNPPVSFDDNLPVALACSKYNVLFFPRRNRIFYKKLSSNDVATQLCKVKDDKLTAMAIGAFGSEGVESIAIASRAGLIEIWDIETMQKLISFSTKAPTALTWDGPVLTVGNTEGSIRHYDTRLDKDKMKKGSKIVKYHKAMITRIAYNFNTNNHMFASGDVDGNVLVWNAKTNQPINAGDLVPESARRLRSESYPKEIKHNAPITAISWAPWNSKLFAAGDKNGLTRAWVVDPTSPISDIVPGRIMDYGTRVVSIHWSCNVKEFLTVHGEITSKYNPSEHGEIPKANTVVSHHYPSLYEIHSVSMGDDGRGNICGSTMNRDETKIILAVPRPPANPPPTEAEIASAAAANAVQAALAAIARSTRNATTMRASTTTTMGATPTLEASAATITVTEGPTIVTAVATTSGPTALSSTGGVTTPRRRTGTATGGTNTPRRRTAITTEIAATPSRRATTAGTQAATPRQRSDTTTTVGAIASPATVSAARSETARTPGRQNDTTGGPTTAAEGPGTATAPTRMPKKKRPVNGKLHVWNAWGIPYVPPEPSIAMRLMSCIR</sequence>
<feature type="compositionally biased region" description="Low complexity" evidence="4">
    <location>
        <begin position="1"/>
        <end position="17"/>
    </location>
</feature>
<dbReference type="GO" id="GO:0005680">
    <property type="term" value="C:anaphase-promoting complex"/>
    <property type="evidence" value="ECO:0007669"/>
    <property type="project" value="TreeGrafter"/>
</dbReference>
<accession>A0A2H3BET3</accession>
<feature type="compositionally biased region" description="Low complexity" evidence="4">
    <location>
        <begin position="157"/>
        <end position="173"/>
    </location>
</feature>
<feature type="repeat" description="WD" evidence="3">
    <location>
        <begin position="330"/>
        <end position="373"/>
    </location>
</feature>
<evidence type="ECO:0000313" key="6">
    <source>
        <dbReference type="Proteomes" id="UP000218334"/>
    </source>
</evidence>
<dbReference type="Pfam" id="PF00400">
    <property type="entry name" value="WD40"/>
    <property type="match status" value="1"/>
</dbReference>
<dbReference type="InterPro" id="IPR036322">
    <property type="entry name" value="WD40_repeat_dom_sf"/>
</dbReference>
<protein>
    <submittedName>
        <fullName evidence="5">Uncharacterized protein</fullName>
    </submittedName>
</protein>
<dbReference type="Gene3D" id="2.130.10.10">
    <property type="entry name" value="YVTN repeat-like/Quinoprotein amine dehydrogenase"/>
    <property type="match status" value="1"/>
</dbReference>
<dbReference type="GO" id="GO:1990757">
    <property type="term" value="F:ubiquitin ligase activator activity"/>
    <property type="evidence" value="ECO:0007669"/>
    <property type="project" value="TreeGrafter"/>
</dbReference>
<organism evidence="5 6">
    <name type="scientific">Armillaria solidipes</name>
    <dbReference type="NCBI Taxonomy" id="1076256"/>
    <lineage>
        <taxon>Eukaryota</taxon>
        <taxon>Fungi</taxon>
        <taxon>Dikarya</taxon>
        <taxon>Basidiomycota</taxon>
        <taxon>Agaricomycotina</taxon>
        <taxon>Agaricomycetes</taxon>
        <taxon>Agaricomycetidae</taxon>
        <taxon>Agaricales</taxon>
        <taxon>Marasmiineae</taxon>
        <taxon>Physalacriaceae</taxon>
        <taxon>Armillaria</taxon>
    </lineage>
</organism>
<dbReference type="EMBL" id="KZ293429">
    <property type="protein sequence ID" value="PBK69359.1"/>
    <property type="molecule type" value="Genomic_DNA"/>
</dbReference>
<feature type="compositionally biased region" description="Polar residues" evidence="4">
    <location>
        <begin position="89"/>
        <end position="102"/>
    </location>
</feature>
<feature type="compositionally biased region" description="Low complexity" evidence="4">
    <location>
        <begin position="693"/>
        <end position="711"/>
    </location>
</feature>
<feature type="region of interest" description="Disordered" evidence="4">
    <location>
        <begin position="1"/>
        <end position="107"/>
    </location>
</feature>
<dbReference type="PROSITE" id="PS50082">
    <property type="entry name" value="WD_REPEATS_2"/>
    <property type="match status" value="1"/>
</dbReference>
<dbReference type="SUPFAM" id="SSF50978">
    <property type="entry name" value="WD40 repeat-like"/>
    <property type="match status" value="1"/>
</dbReference>
<dbReference type="GO" id="GO:0031145">
    <property type="term" value="P:anaphase-promoting complex-dependent catabolic process"/>
    <property type="evidence" value="ECO:0007669"/>
    <property type="project" value="TreeGrafter"/>
</dbReference>
<name>A0A2H3BET3_9AGAR</name>
<feature type="region of interest" description="Disordered" evidence="4">
    <location>
        <begin position="156"/>
        <end position="190"/>
    </location>
</feature>
<evidence type="ECO:0000256" key="1">
    <source>
        <dbReference type="ARBA" id="ARBA00022574"/>
    </source>
</evidence>
<keyword evidence="1 3" id="KW-0853">WD repeat</keyword>
<evidence type="ECO:0000256" key="4">
    <source>
        <dbReference type="SAM" id="MobiDB-lite"/>
    </source>
</evidence>
<feature type="region of interest" description="Disordered" evidence="4">
    <location>
        <begin position="599"/>
        <end position="718"/>
    </location>
</feature>
<reference evidence="6" key="1">
    <citation type="journal article" date="2017" name="Nat. Ecol. Evol.">
        <title>Genome expansion and lineage-specific genetic innovations in the forest pathogenic fungi Armillaria.</title>
        <authorList>
            <person name="Sipos G."/>
            <person name="Prasanna A.N."/>
            <person name="Walter M.C."/>
            <person name="O'Connor E."/>
            <person name="Balint B."/>
            <person name="Krizsan K."/>
            <person name="Kiss B."/>
            <person name="Hess J."/>
            <person name="Varga T."/>
            <person name="Slot J."/>
            <person name="Riley R."/>
            <person name="Boka B."/>
            <person name="Rigling D."/>
            <person name="Barry K."/>
            <person name="Lee J."/>
            <person name="Mihaltcheva S."/>
            <person name="LaButti K."/>
            <person name="Lipzen A."/>
            <person name="Waldron R."/>
            <person name="Moloney N.M."/>
            <person name="Sperisen C."/>
            <person name="Kredics L."/>
            <person name="Vagvoelgyi C."/>
            <person name="Patrignani A."/>
            <person name="Fitzpatrick D."/>
            <person name="Nagy I."/>
            <person name="Doyle S."/>
            <person name="Anderson J.B."/>
            <person name="Grigoriev I.V."/>
            <person name="Gueldener U."/>
            <person name="Muensterkoetter M."/>
            <person name="Nagy L.G."/>
        </authorList>
    </citation>
    <scope>NUCLEOTIDE SEQUENCE [LARGE SCALE GENOMIC DNA]</scope>
    <source>
        <strain evidence="6">28-4</strain>
    </source>
</reference>
<dbReference type="STRING" id="1076256.A0A2H3BET3"/>
<feature type="compositionally biased region" description="Basic and acidic residues" evidence="4">
    <location>
        <begin position="177"/>
        <end position="190"/>
    </location>
</feature>
<dbReference type="GO" id="GO:1905786">
    <property type="term" value="P:positive regulation of anaphase-promoting complex-dependent catabolic process"/>
    <property type="evidence" value="ECO:0007669"/>
    <property type="project" value="TreeGrafter"/>
</dbReference>
<gene>
    <name evidence="5" type="ORF">ARMSODRAFT_1018784</name>
</gene>
<proteinExistence type="predicted"/>
<keyword evidence="2" id="KW-0677">Repeat</keyword>
<evidence type="ECO:0000256" key="2">
    <source>
        <dbReference type="ARBA" id="ARBA00022737"/>
    </source>
</evidence>
<keyword evidence="6" id="KW-1185">Reference proteome</keyword>
<evidence type="ECO:0000256" key="3">
    <source>
        <dbReference type="PROSITE-ProRule" id="PRU00221"/>
    </source>
</evidence>
<dbReference type="SMART" id="SM00320">
    <property type="entry name" value="WD40"/>
    <property type="match status" value="3"/>
</dbReference>
<dbReference type="PANTHER" id="PTHR19918">
    <property type="entry name" value="CELL DIVISION CYCLE 20 CDC20 FIZZY -RELATED"/>
    <property type="match status" value="1"/>
</dbReference>
<dbReference type="AlphaFoldDB" id="A0A2H3BET3"/>
<feature type="compositionally biased region" description="Polar residues" evidence="4">
    <location>
        <begin position="599"/>
        <end position="608"/>
    </location>
</feature>
<dbReference type="Proteomes" id="UP000218334">
    <property type="component" value="Unassembled WGS sequence"/>
</dbReference>
<dbReference type="InterPro" id="IPR015943">
    <property type="entry name" value="WD40/YVTN_repeat-like_dom_sf"/>
</dbReference>
<dbReference type="InterPro" id="IPR001680">
    <property type="entry name" value="WD40_rpt"/>
</dbReference>